<gene>
    <name evidence="1" type="ORF">DCC35_10590</name>
</gene>
<accession>A0A4D7JHR0</accession>
<organism evidence="1 2">
    <name type="scientific">Mangrovivirga cuniculi</name>
    <dbReference type="NCBI Taxonomy" id="2715131"/>
    <lineage>
        <taxon>Bacteria</taxon>
        <taxon>Pseudomonadati</taxon>
        <taxon>Bacteroidota</taxon>
        <taxon>Cytophagia</taxon>
        <taxon>Cytophagales</taxon>
        <taxon>Mangrovivirgaceae</taxon>
        <taxon>Mangrovivirga</taxon>
    </lineage>
</organism>
<dbReference type="KEGG" id="fpf:DCC35_10590"/>
<protein>
    <recommendedName>
        <fullName evidence="3">Porin</fullName>
    </recommendedName>
</protein>
<evidence type="ECO:0000313" key="1">
    <source>
        <dbReference type="EMBL" id="QCK15161.1"/>
    </source>
</evidence>
<sequence length="430" mass="48983">MENQLRLYLLIAFILLFQPVYSQIPSAPYSSDTSTTDVHKPGQGINLYKGNFASVKFSFYGQMRYLNQFYDNDTYTFENGNQITLDPRNDLQFQKIMLYFNGFVHTPKFRYLLYVWTSNTSQGLGAQVVVGGNLQYKFNKYLDLGVGITGLPSTRTLHGQFPGWLRTDARPISEEYFRASFTTGIWVQGEIAKNLYYKVMLGNNLSQLGIDAGQLDDGFDTFSGLIYYASENFGQIARFGDFNYSEDPAFKISAAFTRSNETDQSQPGTEAPENSQIRLSDGRTLFSTGTFGENIRVTDAKYEMFSPHFTIKYHGFSLFTEFYMRWISKLEANGPVPFTNFDDNGFQVQASKMLISKTLMLYGYYSKIYGNQGDPYDYGVGLNIYPFKNEVFRINPEIMYVKNSPVGYLSYPLLLGATGNTLMVTAEIRF</sequence>
<reference evidence="1 2" key="1">
    <citation type="submission" date="2018-04" db="EMBL/GenBank/DDBJ databases">
        <title>Complete genome uncultured novel isolate.</title>
        <authorList>
            <person name="Merlino G."/>
        </authorList>
    </citation>
    <scope>NUCLEOTIDE SEQUENCE [LARGE SCALE GENOMIC DNA]</scope>
    <source>
        <strain evidence="2">R1DC9</strain>
    </source>
</reference>
<dbReference type="AlphaFoldDB" id="A0A4D7JHR0"/>
<dbReference type="Proteomes" id="UP000298616">
    <property type="component" value="Chromosome"/>
</dbReference>
<dbReference type="EMBL" id="CP028923">
    <property type="protein sequence ID" value="QCK15161.1"/>
    <property type="molecule type" value="Genomic_DNA"/>
</dbReference>
<keyword evidence="2" id="KW-1185">Reference proteome</keyword>
<dbReference type="RefSeq" id="WP_137090746.1">
    <property type="nucleotide sequence ID" value="NZ_CP028923.1"/>
</dbReference>
<proteinExistence type="predicted"/>
<name>A0A4D7JHR0_9BACT</name>
<evidence type="ECO:0008006" key="3">
    <source>
        <dbReference type="Google" id="ProtNLM"/>
    </source>
</evidence>
<dbReference type="OrthoDB" id="976976at2"/>
<evidence type="ECO:0000313" key="2">
    <source>
        <dbReference type="Proteomes" id="UP000298616"/>
    </source>
</evidence>